<dbReference type="RefSeq" id="WP_025385966.1">
    <property type="nucleotide sequence ID" value="NZ_LCUA01000005.1"/>
</dbReference>
<dbReference type="Pfam" id="PF01722">
    <property type="entry name" value="BolA"/>
    <property type="match status" value="1"/>
</dbReference>
<dbReference type="EMBL" id="LNYP01000008">
    <property type="protein sequence ID" value="KTD43514.1"/>
    <property type="molecule type" value="Genomic_DNA"/>
</dbReference>
<gene>
    <name evidence="3" type="ORF">Loak_0689</name>
</gene>
<accession>A0A0W0XFZ7</accession>
<dbReference type="PANTHER" id="PTHR46229:SF4">
    <property type="entry name" value="ACID STRESS PROTEIN IBAG"/>
    <property type="match status" value="1"/>
</dbReference>
<organism evidence="3 4">
    <name type="scientific">Legionella oakridgensis</name>
    <dbReference type="NCBI Taxonomy" id="29423"/>
    <lineage>
        <taxon>Bacteria</taxon>
        <taxon>Pseudomonadati</taxon>
        <taxon>Pseudomonadota</taxon>
        <taxon>Gammaproteobacteria</taxon>
        <taxon>Legionellales</taxon>
        <taxon>Legionellaceae</taxon>
        <taxon>Legionella</taxon>
    </lineage>
</organism>
<dbReference type="SUPFAM" id="SSF82657">
    <property type="entry name" value="BolA-like"/>
    <property type="match status" value="1"/>
</dbReference>
<dbReference type="AlphaFoldDB" id="A0A0W0XFZ7"/>
<sequence>MISNEQLEQYLSATDEVDYVRVEGDGYHYQLTVVSDAFVGKPKVARQQWVYGQLKDYITTGQLHALSMKTWTKEEWEKQHG</sequence>
<dbReference type="InterPro" id="IPR036065">
    <property type="entry name" value="BolA-like_sf"/>
</dbReference>
<dbReference type="InterPro" id="IPR002634">
    <property type="entry name" value="BolA"/>
</dbReference>
<proteinExistence type="inferred from homology"/>
<dbReference type="PATRIC" id="fig|29423.5.peg.717"/>
<reference evidence="3 4" key="1">
    <citation type="submission" date="2015-11" db="EMBL/GenBank/DDBJ databases">
        <title>Genomic analysis of 38 Legionella species identifies large and diverse effector repertoires.</title>
        <authorList>
            <person name="Burstein D."/>
            <person name="Amaro F."/>
            <person name="Zusman T."/>
            <person name="Lifshitz Z."/>
            <person name="Cohen O."/>
            <person name="Gilbert J.A."/>
            <person name="Pupko T."/>
            <person name="Shuman H.A."/>
            <person name="Segal G."/>
        </authorList>
    </citation>
    <scope>NUCLEOTIDE SEQUENCE [LARGE SCALE GENOMIC DNA]</scope>
    <source>
        <strain evidence="3 4">Oak Ridge-10</strain>
    </source>
</reference>
<evidence type="ECO:0000256" key="1">
    <source>
        <dbReference type="ARBA" id="ARBA00005578"/>
    </source>
</evidence>
<dbReference type="Gene3D" id="3.30.300.90">
    <property type="entry name" value="BolA-like"/>
    <property type="match status" value="1"/>
</dbReference>
<dbReference type="Proteomes" id="UP000054858">
    <property type="component" value="Unassembled WGS sequence"/>
</dbReference>
<comment type="caution">
    <text evidence="3">The sequence shown here is derived from an EMBL/GenBank/DDBJ whole genome shotgun (WGS) entry which is preliminary data.</text>
</comment>
<evidence type="ECO:0000313" key="4">
    <source>
        <dbReference type="Proteomes" id="UP000054858"/>
    </source>
</evidence>
<evidence type="ECO:0000256" key="2">
    <source>
        <dbReference type="RuleBase" id="RU003860"/>
    </source>
</evidence>
<protein>
    <submittedName>
        <fullName evidence="3">BolA like protein</fullName>
    </submittedName>
</protein>
<evidence type="ECO:0000313" key="3">
    <source>
        <dbReference type="EMBL" id="KTD43514.1"/>
    </source>
</evidence>
<name>A0A0W0XFZ7_9GAMM</name>
<dbReference type="InterPro" id="IPR050961">
    <property type="entry name" value="BolA/IbaG_stress_morph_reg"/>
</dbReference>
<dbReference type="PIRSF" id="PIRSF003113">
    <property type="entry name" value="BolA"/>
    <property type="match status" value="1"/>
</dbReference>
<comment type="similarity">
    <text evidence="1 2">Belongs to the BolA/IbaG family.</text>
</comment>
<dbReference type="PANTHER" id="PTHR46229">
    <property type="entry name" value="BOLA TRANSCRIPTION REGULATOR"/>
    <property type="match status" value="1"/>
</dbReference>